<evidence type="ECO:0000256" key="2">
    <source>
        <dbReference type="ARBA" id="ARBA00022603"/>
    </source>
</evidence>
<evidence type="ECO:0000256" key="5">
    <source>
        <dbReference type="SAM" id="MobiDB-lite"/>
    </source>
</evidence>
<feature type="non-terminal residue" evidence="7">
    <location>
        <position position="282"/>
    </location>
</feature>
<evidence type="ECO:0000256" key="1">
    <source>
        <dbReference type="ARBA" id="ARBA00007228"/>
    </source>
</evidence>
<dbReference type="InterPro" id="IPR001537">
    <property type="entry name" value="SpoU_MeTrfase"/>
</dbReference>
<reference evidence="7 8" key="1">
    <citation type="journal article" date="2017" name="Mol. Biol. Evol.">
        <title>The 4-celled Tetrabaena socialis nuclear genome reveals the essential components for genetic control of cell number at the origin of multicellularity in the volvocine lineage.</title>
        <authorList>
            <person name="Featherston J."/>
            <person name="Arakaki Y."/>
            <person name="Hanschen E.R."/>
            <person name="Ferris P.J."/>
            <person name="Michod R.E."/>
            <person name="Olson B.J.S.C."/>
            <person name="Nozaki H."/>
            <person name="Durand P.M."/>
        </authorList>
    </citation>
    <scope>NUCLEOTIDE SEQUENCE [LARGE SCALE GENOMIC DNA]</scope>
    <source>
        <strain evidence="7 8">NIES-571</strain>
    </source>
</reference>
<protein>
    <submittedName>
        <fullName evidence="7">Putative tRNA/rRNA methyltransferase MJ1476</fullName>
    </submittedName>
</protein>
<dbReference type="GO" id="GO:0002128">
    <property type="term" value="P:tRNA nucleoside ribose methylation"/>
    <property type="evidence" value="ECO:0007669"/>
    <property type="project" value="TreeGrafter"/>
</dbReference>
<evidence type="ECO:0000259" key="6">
    <source>
        <dbReference type="Pfam" id="PF00588"/>
    </source>
</evidence>
<dbReference type="OrthoDB" id="241340at2759"/>
<comment type="similarity">
    <text evidence="1">Belongs to the class IV-like SAM-binding methyltransferase superfamily. RNA methyltransferase TrmH family.</text>
</comment>
<evidence type="ECO:0000256" key="3">
    <source>
        <dbReference type="ARBA" id="ARBA00022679"/>
    </source>
</evidence>
<dbReference type="InterPro" id="IPR029028">
    <property type="entry name" value="Alpha/beta_knot_MTases"/>
</dbReference>
<keyword evidence="4" id="KW-0949">S-adenosyl-L-methionine</keyword>
<keyword evidence="2 7" id="KW-0489">Methyltransferase</keyword>
<dbReference type="InterPro" id="IPR004384">
    <property type="entry name" value="RNA_MeTrfase_TrmJ/LasT"/>
</dbReference>
<feature type="non-terminal residue" evidence="7">
    <location>
        <position position="1"/>
    </location>
</feature>
<dbReference type="PANTHER" id="PTHR42786:SF7">
    <property type="entry name" value="TRNA_RRNA METHYLTRANSFERASE SPOU TYPE DOMAIN-CONTAINING PROTEIN"/>
    <property type="match status" value="1"/>
</dbReference>
<feature type="compositionally biased region" description="Pro residues" evidence="5">
    <location>
        <begin position="68"/>
        <end position="81"/>
    </location>
</feature>
<sequence length="282" mass="28348">LRSAKVYGSVADAVADLDRVYAATARTRFMNKAFVTSRQLPADLRRLVASSCAAAAAAAAPADFVTSTPPPGNGDPDPSPSPRLTASSPPPAAVVRAPRAGLLFGRENSGLTNEEVAMANKVLTIEADPAYPVLNLAQAVVCTAYELFQARLEMADAAAAAAAAVVHTPVAMAGGAAAVPKHADDPLHHAAAAALPAGTPAVAAAAAATLAAVAPAVPSSADELRRRAAAAAAELATRGDVEGLLGRLVAALEGRGFFESAEKRPATLLSIRNLAAKLEGLS</sequence>
<gene>
    <name evidence="7" type="ORF">TSOC_014732</name>
</gene>
<name>A0A2J7ZGU5_9CHLO</name>
<comment type="caution">
    <text evidence="7">The sequence shown here is derived from an EMBL/GenBank/DDBJ whole genome shotgun (WGS) entry which is preliminary data.</text>
</comment>
<dbReference type="AlphaFoldDB" id="A0A2J7ZGU5"/>
<evidence type="ECO:0000256" key="4">
    <source>
        <dbReference type="ARBA" id="ARBA00022691"/>
    </source>
</evidence>
<feature type="domain" description="tRNA/rRNA methyltransferase SpoU type" evidence="6">
    <location>
        <begin position="98"/>
        <end position="145"/>
    </location>
</feature>
<organism evidence="7 8">
    <name type="scientific">Tetrabaena socialis</name>
    <dbReference type="NCBI Taxonomy" id="47790"/>
    <lineage>
        <taxon>Eukaryota</taxon>
        <taxon>Viridiplantae</taxon>
        <taxon>Chlorophyta</taxon>
        <taxon>core chlorophytes</taxon>
        <taxon>Chlorophyceae</taxon>
        <taxon>CS clade</taxon>
        <taxon>Chlamydomonadales</taxon>
        <taxon>Tetrabaenaceae</taxon>
        <taxon>Tetrabaena</taxon>
    </lineage>
</organism>
<dbReference type="Gene3D" id="3.40.1280.10">
    <property type="match status" value="1"/>
</dbReference>
<dbReference type="EMBL" id="PGGS01002789">
    <property type="protein sequence ID" value="PNG99488.1"/>
    <property type="molecule type" value="Genomic_DNA"/>
</dbReference>
<keyword evidence="3 7" id="KW-0808">Transferase</keyword>
<evidence type="ECO:0000313" key="8">
    <source>
        <dbReference type="Proteomes" id="UP000236333"/>
    </source>
</evidence>
<evidence type="ECO:0000313" key="7">
    <source>
        <dbReference type="EMBL" id="PNG99488.1"/>
    </source>
</evidence>
<accession>A0A2J7ZGU5</accession>
<dbReference type="Pfam" id="PF00588">
    <property type="entry name" value="SpoU_methylase"/>
    <property type="match status" value="1"/>
</dbReference>
<feature type="region of interest" description="Disordered" evidence="5">
    <location>
        <begin position="63"/>
        <end position="92"/>
    </location>
</feature>
<dbReference type="PANTHER" id="PTHR42786">
    <property type="entry name" value="TRNA/RRNA METHYLTRANSFERASE"/>
    <property type="match status" value="1"/>
</dbReference>
<dbReference type="InterPro" id="IPR029026">
    <property type="entry name" value="tRNA_m1G_MTases_N"/>
</dbReference>
<dbReference type="GO" id="GO:0005829">
    <property type="term" value="C:cytosol"/>
    <property type="evidence" value="ECO:0007669"/>
    <property type="project" value="TreeGrafter"/>
</dbReference>
<dbReference type="GO" id="GO:0008173">
    <property type="term" value="F:RNA methyltransferase activity"/>
    <property type="evidence" value="ECO:0007669"/>
    <property type="project" value="InterPro"/>
</dbReference>
<dbReference type="SUPFAM" id="SSF75217">
    <property type="entry name" value="alpha/beta knot"/>
    <property type="match status" value="1"/>
</dbReference>
<keyword evidence="8" id="KW-1185">Reference proteome</keyword>
<dbReference type="GO" id="GO:0003723">
    <property type="term" value="F:RNA binding"/>
    <property type="evidence" value="ECO:0007669"/>
    <property type="project" value="InterPro"/>
</dbReference>
<dbReference type="Proteomes" id="UP000236333">
    <property type="component" value="Unassembled WGS sequence"/>
</dbReference>
<proteinExistence type="inferred from homology"/>